<feature type="domain" description="Cytoplasmic tRNA 2-thiolation protein 1 C-terminal" evidence="2">
    <location>
        <begin position="80"/>
        <end position="109"/>
    </location>
</feature>
<dbReference type="WBParaSite" id="GPUH_0002410401-mRNA-1">
    <property type="protein sequence ID" value="GPUH_0002410401-mRNA-1"/>
    <property type="gene ID" value="GPUH_0002410401"/>
</dbReference>
<dbReference type="GO" id="GO:0005739">
    <property type="term" value="C:mitochondrion"/>
    <property type="evidence" value="ECO:0007669"/>
    <property type="project" value="TreeGrafter"/>
</dbReference>
<dbReference type="GO" id="GO:0000049">
    <property type="term" value="F:tRNA binding"/>
    <property type="evidence" value="ECO:0007669"/>
    <property type="project" value="InterPro"/>
</dbReference>
<dbReference type="GO" id="GO:0002143">
    <property type="term" value="P:tRNA wobble position uridine thiolation"/>
    <property type="evidence" value="ECO:0007669"/>
    <property type="project" value="TreeGrafter"/>
</dbReference>
<evidence type="ECO:0000256" key="1">
    <source>
        <dbReference type="ARBA" id="ARBA00022679"/>
    </source>
</evidence>
<accession>A0A183ESY3</accession>
<dbReference type="PANTHER" id="PTHR11807:SF12">
    <property type="entry name" value="CYTOPLASMIC TRNA 2-THIOLATION PROTEIN 1"/>
    <property type="match status" value="1"/>
</dbReference>
<dbReference type="Gene3D" id="3.40.50.620">
    <property type="entry name" value="HUPs"/>
    <property type="match status" value="1"/>
</dbReference>
<dbReference type="GO" id="GO:0016740">
    <property type="term" value="F:transferase activity"/>
    <property type="evidence" value="ECO:0007669"/>
    <property type="project" value="UniProtKB-KW"/>
</dbReference>
<proteinExistence type="predicted"/>
<sequence length="165" mass="19348">MPRVKPLKYTFEKDIVLYAHFNKLRYFSTECRYARDSFRSYIRTYVKELERIRPKAILDLIRSGESICVRTNVSLPVLSACERCGYMSSQKICKACLLLQGLNTNNHKLGVNSRQERFLVEFILSRRRSRGYVEITFGYRAVTWPSCGYHAASFVDNYIHVNILE</sequence>
<dbReference type="InterPro" id="IPR000541">
    <property type="entry name" value="Ncs6/Tuc1/Ctu1"/>
</dbReference>
<evidence type="ECO:0000259" key="2">
    <source>
        <dbReference type="Pfam" id="PF16503"/>
    </source>
</evidence>
<dbReference type="EMBL" id="UYRT01099974">
    <property type="protein sequence ID" value="VDN42357.1"/>
    <property type="molecule type" value="Genomic_DNA"/>
</dbReference>
<dbReference type="InterPro" id="IPR032442">
    <property type="entry name" value="CTU1_C"/>
</dbReference>
<organism evidence="5">
    <name type="scientific">Gongylonema pulchrum</name>
    <dbReference type="NCBI Taxonomy" id="637853"/>
    <lineage>
        <taxon>Eukaryota</taxon>
        <taxon>Metazoa</taxon>
        <taxon>Ecdysozoa</taxon>
        <taxon>Nematoda</taxon>
        <taxon>Chromadorea</taxon>
        <taxon>Rhabditida</taxon>
        <taxon>Spirurina</taxon>
        <taxon>Spiruromorpha</taxon>
        <taxon>Spiruroidea</taxon>
        <taxon>Gongylonematidae</taxon>
        <taxon>Gongylonema</taxon>
    </lineage>
</organism>
<evidence type="ECO:0000313" key="4">
    <source>
        <dbReference type="Proteomes" id="UP000271098"/>
    </source>
</evidence>
<reference evidence="3 4" key="2">
    <citation type="submission" date="2018-11" db="EMBL/GenBank/DDBJ databases">
        <authorList>
            <consortium name="Pathogen Informatics"/>
        </authorList>
    </citation>
    <scope>NUCLEOTIDE SEQUENCE [LARGE SCALE GENOMIC DNA]</scope>
</reference>
<dbReference type="AlphaFoldDB" id="A0A183ESY3"/>
<dbReference type="Proteomes" id="UP000271098">
    <property type="component" value="Unassembled WGS sequence"/>
</dbReference>
<dbReference type="PANTHER" id="PTHR11807">
    <property type="entry name" value="ATPASES OF THE PP SUPERFAMILY-RELATED"/>
    <property type="match status" value="1"/>
</dbReference>
<name>A0A183ESY3_9BILA</name>
<protein>
    <submittedName>
        <fullName evidence="5">Zn-ribbon_14 domain-containing protein</fullName>
    </submittedName>
</protein>
<keyword evidence="4" id="KW-1185">Reference proteome</keyword>
<dbReference type="Pfam" id="PF16503">
    <property type="entry name" value="zn-ribbon_14"/>
    <property type="match status" value="1"/>
</dbReference>
<evidence type="ECO:0000313" key="3">
    <source>
        <dbReference type="EMBL" id="VDN42357.1"/>
    </source>
</evidence>
<dbReference type="SUPFAM" id="SSF52402">
    <property type="entry name" value="Adenine nucleotide alpha hydrolases-like"/>
    <property type="match status" value="1"/>
</dbReference>
<keyword evidence="1" id="KW-0808">Transferase</keyword>
<reference evidence="5" key="1">
    <citation type="submission" date="2016-06" db="UniProtKB">
        <authorList>
            <consortium name="WormBaseParasite"/>
        </authorList>
    </citation>
    <scope>IDENTIFICATION</scope>
</reference>
<dbReference type="NCBIfam" id="TIGR00269">
    <property type="entry name" value="TIGR00269 family protein"/>
    <property type="match status" value="1"/>
</dbReference>
<gene>
    <name evidence="3" type="ORF">GPUH_LOCUS24074</name>
</gene>
<dbReference type="GO" id="GO:0002144">
    <property type="term" value="C:cytosolic tRNA wobble base thiouridylase complex"/>
    <property type="evidence" value="ECO:0007669"/>
    <property type="project" value="TreeGrafter"/>
</dbReference>
<dbReference type="OrthoDB" id="198857at2759"/>
<dbReference type="InterPro" id="IPR014729">
    <property type="entry name" value="Rossmann-like_a/b/a_fold"/>
</dbReference>
<evidence type="ECO:0000313" key="5">
    <source>
        <dbReference type="WBParaSite" id="GPUH_0002410401-mRNA-1"/>
    </source>
</evidence>